<sequence length="88" mass="9272">MASFASRALLSKGLSPIPGAQRLASHVTRRTMAAEPGAPAKVNCWEAPTDIPSWKEEHIVIAVLTGWAVVIYGAKKAFGGGGKKEEAK</sequence>
<protein>
    <submittedName>
        <fullName evidence="1">Uncharacterized protein</fullName>
    </submittedName>
</protein>
<dbReference type="EMBL" id="CP151505">
    <property type="protein sequence ID" value="WZN61899.1"/>
    <property type="molecule type" value="Genomic_DNA"/>
</dbReference>
<dbReference type="AlphaFoldDB" id="A0AAX4P7S1"/>
<dbReference type="Proteomes" id="UP001472866">
    <property type="component" value="Chromosome 05"/>
</dbReference>
<name>A0AAX4P7S1_9CHLO</name>
<evidence type="ECO:0000313" key="1">
    <source>
        <dbReference type="EMBL" id="WZN61899.1"/>
    </source>
</evidence>
<keyword evidence="2" id="KW-1185">Reference proteome</keyword>
<dbReference type="PANTHER" id="PTHR35292:SF3">
    <property type="entry name" value="EXPRESSED PROTEIN"/>
    <property type="match status" value="1"/>
</dbReference>
<organism evidence="1 2">
    <name type="scientific">Chloropicon roscoffensis</name>
    <dbReference type="NCBI Taxonomy" id="1461544"/>
    <lineage>
        <taxon>Eukaryota</taxon>
        <taxon>Viridiplantae</taxon>
        <taxon>Chlorophyta</taxon>
        <taxon>Chloropicophyceae</taxon>
        <taxon>Chloropicales</taxon>
        <taxon>Chloropicaceae</taxon>
        <taxon>Chloropicon</taxon>
    </lineage>
</organism>
<dbReference type="PANTHER" id="PTHR35292">
    <property type="entry name" value="EXPRESSED PROTEIN"/>
    <property type="match status" value="1"/>
</dbReference>
<accession>A0AAX4P7S1</accession>
<evidence type="ECO:0000313" key="2">
    <source>
        <dbReference type="Proteomes" id="UP001472866"/>
    </source>
</evidence>
<proteinExistence type="predicted"/>
<gene>
    <name evidence="1" type="ORF">HKI87_05g34340</name>
</gene>
<reference evidence="1 2" key="1">
    <citation type="submission" date="2024-03" db="EMBL/GenBank/DDBJ databases">
        <title>Complete genome sequence of the green alga Chloropicon roscoffensis RCC1871.</title>
        <authorList>
            <person name="Lemieux C."/>
            <person name="Pombert J.-F."/>
            <person name="Otis C."/>
            <person name="Turmel M."/>
        </authorList>
    </citation>
    <scope>NUCLEOTIDE SEQUENCE [LARGE SCALE GENOMIC DNA]</scope>
    <source>
        <strain evidence="1 2">RCC1871</strain>
    </source>
</reference>